<protein>
    <submittedName>
        <fullName evidence="3">Aldo/keto reductase</fullName>
    </submittedName>
</protein>
<dbReference type="InterPro" id="IPR023210">
    <property type="entry name" value="NADP_OxRdtase_dom"/>
</dbReference>
<keyword evidence="4" id="KW-1185">Reference proteome</keyword>
<evidence type="ECO:0000313" key="4">
    <source>
        <dbReference type="Proteomes" id="UP001432062"/>
    </source>
</evidence>
<dbReference type="PANTHER" id="PTHR43625:SF40">
    <property type="entry name" value="ALDO-KETO REDUCTASE YAKC [NADP(+)]"/>
    <property type="match status" value="1"/>
</dbReference>
<dbReference type="CDD" id="cd19088">
    <property type="entry name" value="AKR_AKR13B1"/>
    <property type="match status" value="1"/>
</dbReference>
<dbReference type="InterPro" id="IPR050791">
    <property type="entry name" value="Aldo-Keto_reductase"/>
</dbReference>
<name>A0ABZ1YKH7_9NOCA</name>
<dbReference type="Proteomes" id="UP001432062">
    <property type="component" value="Chromosome"/>
</dbReference>
<dbReference type="PANTHER" id="PTHR43625">
    <property type="entry name" value="AFLATOXIN B1 ALDEHYDE REDUCTASE"/>
    <property type="match status" value="1"/>
</dbReference>
<dbReference type="InterPro" id="IPR036812">
    <property type="entry name" value="NAD(P)_OxRdtase_dom_sf"/>
</dbReference>
<sequence length="265" mass="28862">MSITTLPAEASGTFSIGGDLPVNRIGYGTMQLTGAGHWGSPADADKARQLLRHAVDLGCNHIDTADAYGPTTAEHLIRQALHPYRYELVIATKGGMTRQGPNQWAPVGRPEYLRQCVEMSLRRLQLDRIDLYYLHRIDPRVPFEDQIGALDDLRRQGKIRYVGLSKVTVAQIEAARKITPIAAVQNRFNLLDEGDDAVLDYCTETRTAFVAYAPLAAGALVNERGNPDAATHSIKWLLDQSPVVLPIPGTTSLAHLTQNAAAASG</sequence>
<evidence type="ECO:0000256" key="1">
    <source>
        <dbReference type="ARBA" id="ARBA00023002"/>
    </source>
</evidence>
<dbReference type="InterPro" id="IPR020471">
    <property type="entry name" value="AKR"/>
</dbReference>
<reference evidence="3" key="1">
    <citation type="submission" date="2022-10" db="EMBL/GenBank/DDBJ databases">
        <title>The complete genomes of actinobacterial strains from the NBC collection.</title>
        <authorList>
            <person name="Joergensen T.S."/>
            <person name="Alvarez Arevalo M."/>
            <person name="Sterndorff E.B."/>
            <person name="Faurdal D."/>
            <person name="Vuksanovic O."/>
            <person name="Mourched A.-S."/>
            <person name="Charusanti P."/>
            <person name="Shaw S."/>
            <person name="Blin K."/>
            <person name="Weber T."/>
        </authorList>
    </citation>
    <scope>NUCLEOTIDE SEQUENCE</scope>
    <source>
        <strain evidence="3">NBC_01482</strain>
    </source>
</reference>
<organism evidence="3 4">
    <name type="scientific">Nocardia vinacea</name>
    <dbReference type="NCBI Taxonomy" id="96468"/>
    <lineage>
        <taxon>Bacteria</taxon>
        <taxon>Bacillati</taxon>
        <taxon>Actinomycetota</taxon>
        <taxon>Actinomycetes</taxon>
        <taxon>Mycobacteriales</taxon>
        <taxon>Nocardiaceae</taxon>
        <taxon>Nocardia</taxon>
    </lineage>
</organism>
<dbReference type="EMBL" id="CP109441">
    <property type="protein sequence ID" value="WUV42805.1"/>
    <property type="molecule type" value="Genomic_DNA"/>
</dbReference>
<proteinExistence type="predicted"/>
<evidence type="ECO:0000313" key="3">
    <source>
        <dbReference type="EMBL" id="WUV42805.1"/>
    </source>
</evidence>
<feature type="domain" description="NADP-dependent oxidoreductase" evidence="2">
    <location>
        <begin position="24"/>
        <end position="226"/>
    </location>
</feature>
<dbReference type="RefSeq" id="WP_329405423.1">
    <property type="nucleotide sequence ID" value="NZ_CP109441.1"/>
</dbReference>
<keyword evidence="1" id="KW-0560">Oxidoreductase</keyword>
<evidence type="ECO:0000259" key="2">
    <source>
        <dbReference type="Pfam" id="PF00248"/>
    </source>
</evidence>
<dbReference type="Pfam" id="PF00248">
    <property type="entry name" value="Aldo_ket_red"/>
    <property type="match status" value="1"/>
</dbReference>
<dbReference type="PRINTS" id="PR00069">
    <property type="entry name" value="ALDKETRDTASE"/>
</dbReference>
<accession>A0ABZ1YKH7</accession>
<dbReference type="SUPFAM" id="SSF51430">
    <property type="entry name" value="NAD(P)-linked oxidoreductase"/>
    <property type="match status" value="1"/>
</dbReference>
<gene>
    <name evidence="3" type="ORF">OG563_26540</name>
</gene>
<dbReference type="Gene3D" id="3.20.20.100">
    <property type="entry name" value="NADP-dependent oxidoreductase domain"/>
    <property type="match status" value="1"/>
</dbReference>